<feature type="domain" description="HTH tetR-type" evidence="3">
    <location>
        <begin position="9"/>
        <end position="69"/>
    </location>
</feature>
<dbReference type="AlphaFoldDB" id="A0A1X7JM53"/>
<feature type="DNA-binding region" description="H-T-H motif" evidence="2">
    <location>
        <begin position="32"/>
        <end position="51"/>
    </location>
</feature>
<dbReference type="InterPro" id="IPR041603">
    <property type="entry name" value="YvdT_C"/>
</dbReference>
<dbReference type="Proteomes" id="UP000193834">
    <property type="component" value="Unassembled WGS sequence"/>
</dbReference>
<evidence type="ECO:0000256" key="1">
    <source>
        <dbReference type="ARBA" id="ARBA00023125"/>
    </source>
</evidence>
<dbReference type="PANTHER" id="PTHR43479:SF8">
    <property type="entry name" value="TRANSCRIPTIONAL REGULATOR, TETR FAMILY"/>
    <property type="match status" value="1"/>
</dbReference>
<dbReference type="GO" id="GO:0003677">
    <property type="term" value="F:DNA binding"/>
    <property type="evidence" value="ECO:0007669"/>
    <property type="project" value="UniProtKB-UniRule"/>
</dbReference>
<evidence type="ECO:0000313" key="5">
    <source>
        <dbReference type="Proteomes" id="UP000193834"/>
    </source>
</evidence>
<reference evidence="4 5" key="1">
    <citation type="submission" date="2017-04" db="EMBL/GenBank/DDBJ databases">
        <authorList>
            <person name="Afonso C.L."/>
            <person name="Miller P.J."/>
            <person name="Scott M.A."/>
            <person name="Spackman E."/>
            <person name="Goraichik I."/>
            <person name="Dimitrov K.M."/>
            <person name="Suarez D.L."/>
            <person name="Swayne D.E."/>
        </authorList>
    </citation>
    <scope>NUCLEOTIDE SEQUENCE [LARGE SCALE GENOMIC DNA]</scope>
    <source>
        <strain evidence="4 5">11</strain>
    </source>
</reference>
<proteinExistence type="predicted"/>
<dbReference type="Gene3D" id="1.10.357.10">
    <property type="entry name" value="Tetracycline Repressor, domain 2"/>
    <property type="match status" value="1"/>
</dbReference>
<dbReference type="SUPFAM" id="SSF48498">
    <property type="entry name" value="Tetracyclin repressor-like, C-terminal domain"/>
    <property type="match status" value="1"/>
</dbReference>
<keyword evidence="1 2" id="KW-0238">DNA-binding</keyword>
<dbReference type="InterPro" id="IPR009057">
    <property type="entry name" value="Homeodomain-like_sf"/>
</dbReference>
<protein>
    <submittedName>
        <fullName evidence="4">Transcriptional regulator, TetR family</fullName>
    </submittedName>
</protein>
<dbReference type="SUPFAM" id="SSF46689">
    <property type="entry name" value="Homeodomain-like"/>
    <property type="match status" value="1"/>
</dbReference>
<dbReference type="PROSITE" id="PS50977">
    <property type="entry name" value="HTH_TETR_2"/>
    <property type="match status" value="1"/>
</dbReference>
<evidence type="ECO:0000256" key="2">
    <source>
        <dbReference type="PROSITE-ProRule" id="PRU00335"/>
    </source>
</evidence>
<gene>
    <name evidence="4" type="ORF">SAMN06295960_1763</name>
</gene>
<dbReference type="EMBL" id="FXAZ01000001">
    <property type="protein sequence ID" value="SMG29310.1"/>
    <property type="molecule type" value="Genomic_DNA"/>
</dbReference>
<dbReference type="InterPro" id="IPR050624">
    <property type="entry name" value="HTH-type_Tx_Regulator"/>
</dbReference>
<keyword evidence="5" id="KW-1185">Reference proteome</keyword>
<dbReference type="PRINTS" id="PR00455">
    <property type="entry name" value="HTHTETR"/>
</dbReference>
<evidence type="ECO:0000259" key="3">
    <source>
        <dbReference type="PROSITE" id="PS50977"/>
    </source>
</evidence>
<dbReference type="Pfam" id="PF17934">
    <property type="entry name" value="TetR_C_26"/>
    <property type="match status" value="1"/>
</dbReference>
<organism evidence="4 5">
    <name type="scientific">Paenibacillus aquistagni</name>
    <dbReference type="NCBI Taxonomy" id="1852522"/>
    <lineage>
        <taxon>Bacteria</taxon>
        <taxon>Bacillati</taxon>
        <taxon>Bacillota</taxon>
        <taxon>Bacilli</taxon>
        <taxon>Bacillales</taxon>
        <taxon>Paenibacillaceae</taxon>
        <taxon>Paenibacillus</taxon>
    </lineage>
</organism>
<dbReference type="Pfam" id="PF00440">
    <property type="entry name" value="TetR_N"/>
    <property type="match status" value="1"/>
</dbReference>
<dbReference type="PANTHER" id="PTHR43479">
    <property type="entry name" value="ACREF/ENVCD OPERON REPRESSOR-RELATED"/>
    <property type="match status" value="1"/>
</dbReference>
<accession>A0A1X7JM53</accession>
<dbReference type="InterPro" id="IPR036271">
    <property type="entry name" value="Tet_transcr_reg_TetR-rel_C_sf"/>
</dbReference>
<name>A0A1X7JM53_9BACL</name>
<sequence length="200" mass="22064">MSKGGITIEDKKERIVRAAIDVLCSKGLEKTKVSDIVKGAGIAQGTFYLYFPSKLAVMPSIAEVMVHKILDALHQSVNLNASIEVQLRSFIGTVFTLHQENREQLALLYAGLASSEYLKEWEAIYAPYYRWVTEMLNTAQSAGHIRDSLNTGRTARLVIGAIESAAEQVFLFDQADEGEIEAQAEEVYAFVAHALGIKVL</sequence>
<dbReference type="InterPro" id="IPR001647">
    <property type="entry name" value="HTH_TetR"/>
</dbReference>
<dbReference type="STRING" id="1852522.SAMN06295960_1763"/>
<evidence type="ECO:0000313" key="4">
    <source>
        <dbReference type="EMBL" id="SMG29310.1"/>
    </source>
</evidence>